<dbReference type="InterPro" id="IPR036388">
    <property type="entry name" value="WH-like_DNA-bd_sf"/>
</dbReference>
<evidence type="ECO:0000259" key="1">
    <source>
        <dbReference type="Pfam" id="PF22094"/>
    </source>
</evidence>
<dbReference type="Pfam" id="PF22094">
    <property type="entry name" value="WHD_CED4"/>
    <property type="match status" value="1"/>
</dbReference>
<evidence type="ECO:0000313" key="3">
    <source>
        <dbReference type="Proteomes" id="UP001432322"/>
    </source>
</evidence>
<organism evidence="2 3">
    <name type="scientific">Pristionchus fissidentatus</name>
    <dbReference type="NCBI Taxonomy" id="1538716"/>
    <lineage>
        <taxon>Eukaryota</taxon>
        <taxon>Metazoa</taxon>
        <taxon>Ecdysozoa</taxon>
        <taxon>Nematoda</taxon>
        <taxon>Chromadorea</taxon>
        <taxon>Rhabditida</taxon>
        <taxon>Rhabditina</taxon>
        <taxon>Diplogasteromorpha</taxon>
        <taxon>Diplogasteroidea</taxon>
        <taxon>Neodiplogasteridae</taxon>
        <taxon>Pristionchus</taxon>
    </lineage>
</organism>
<comment type="caution">
    <text evidence="2">The sequence shown here is derived from an EMBL/GenBank/DDBJ whole genome shotgun (WGS) entry which is preliminary data.</text>
</comment>
<dbReference type="InterPro" id="IPR054317">
    <property type="entry name" value="WHD_CED4"/>
</dbReference>
<accession>A0AAV5VKT3</accession>
<protein>
    <recommendedName>
        <fullName evidence="1">CED4 winged-helix domain-containing protein</fullName>
    </recommendedName>
</protein>
<evidence type="ECO:0000313" key="2">
    <source>
        <dbReference type="EMBL" id="GMT19307.1"/>
    </source>
</evidence>
<dbReference type="Proteomes" id="UP001432322">
    <property type="component" value="Unassembled WGS sequence"/>
</dbReference>
<name>A0AAV5VKT3_9BILA</name>
<sequence>RLSYWISRMEGSGMLSLSISTSYKKQSLIESLEEHYSMILPNLKSALDSLVVYPPTVPIPLEVLSLVVPVDVVDNEDVIHELSMVMNELSKMGWVDEVREEENKTELYRVPRVVHEFLVRRVDNEEKKEMKNQLMRGEEKVQGDKKKEMVKCWMEEYRDSIGGNDSMETSNIGSLVGAFQSLFSWV</sequence>
<feature type="non-terminal residue" evidence="2">
    <location>
        <position position="186"/>
    </location>
</feature>
<reference evidence="2" key="1">
    <citation type="submission" date="2023-10" db="EMBL/GenBank/DDBJ databases">
        <title>Genome assembly of Pristionchus species.</title>
        <authorList>
            <person name="Yoshida K."/>
            <person name="Sommer R.J."/>
        </authorList>
    </citation>
    <scope>NUCLEOTIDE SEQUENCE</scope>
    <source>
        <strain evidence="2">RS5133</strain>
    </source>
</reference>
<dbReference type="AlphaFoldDB" id="A0AAV5VKT3"/>
<proteinExistence type="predicted"/>
<gene>
    <name evidence="2" type="ORF">PFISCL1PPCAC_10604</name>
</gene>
<dbReference type="EMBL" id="BTSY01000003">
    <property type="protein sequence ID" value="GMT19307.1"/>
    <property type="molecule type" value="Genomic_DNA"/>
</dbReference>
<feature type="domain" description="CED4 winged-helix" evidence="1">
    <location>
        <begin position="45"/>
        <end position="127"/>
    </location>
</feature>
<dbReference type="Gene3D" id="1.10.10.10">
    <property type="entry name" value="Winged helix-like DNA-binding domain superfamily/Winged helix DNA-binding domain"/>
    <property type="match status" value="1"/>
</dbReference>
<keyword evidence="3" id="KW-1185">Reference proteome</keyword>
<feature type="non-terminal residue" evidence="2">
    <location>
        <position position="1"/>
    </location>
</feature>